<protein>
    <recommendedName>
        <fullName evidence="4">Histone H4</fullName>
    </recommendedName>
</protein>
<evidence type="ECO:0000313" key="3">
    <source>
        <dbReference type="Proteomes" id="UP001632038"/>
    </source>
</evidence>
<feature type="compositionally biased region" description="Gly residues" evidence="1">
    <location>
        <begin position="15"/>
        <end position="28"/>
    </location>
</feature>
<organism evidence="2 3">
    <name type="scientific">Castilleja foliolosa</name>
    <dbReference type="NCBI Taxonomy" id="1961234"/>
    <lineage>
        <taxon>Eukaryota</taxon>
        <taxon>Viridiplantae</taxon>
        <taxon>Streptophyta</taxon>
        <taxon>Embryophyta</taxon>
        <taxon>Tracheophyta</taxon>
        <taxon>Spermatophyta</taxon>
        <taxon>Magnoliopsida</taxon>
        <taxon>eudicotyledons</taxon>
        <taxon>Gunneridae</taxon>
        <taxon>Pentapetalae</taxon>
        <taxon>asterids</taxon>
        <taxon>lamiids</taxon>
        <taxon>Lamiales</taxon>
        <taxon>Orobanchaceae</taxon>
        <taxon>Pedicularideae</taxon>
        <taxon>Castillejinae</taxon>
        <taxon>Castilleja</taxon>
    </lineage>
</organism>
<dbReference type="AlphaFoldDB" id="A0ABD3D7X8"/>
<sequence length="42" mass="3984">MTTRRGRGSGAASLKGGGGLPVGNGTSRGRGVEKEAAVAAGE</sequence>
<proteinExistence type="predicted"/>
<reference evidence="3" key="1">
    <citation type="journal article" date="2024" name="IScience">
        <title>Strigolactones Initiate the Formation of Haustorium-like Structures in Castilleja.</title>
        <authorList>
            <person name="Buerger M."/>
            <person name="Peterson D."/>
            <person name="Chory J."/>
        </authorList>
    </citation>
    <scope>NUCLEOTIDE SEQUENCE [LARGE SCALE GENOMIC DNA]</scope>
</reference>
<evidence type="ECO:0000256" key="1">
    <source>
        <dbReference type="SAM" id="MobiDB-lite"/>
    </source>
</evidence>
<evidence type="ECO:0008006" key="4">
    <source>
        <dbReference type="Google" id="ProtNLM"/>
    </source>
</evidence>
<evidence type="ECO:0000313" key="2">
    <source>
        <dbReference type="EMBL" id="KAL3638405.1"/>
    </source>
</evidence>
<comment type="caution">
    <text evidence="2">The sequence shown here is derived from an EMBL/GenBank/DDBJ whole genome shotgun (WGS) entry which is preliminary data.</text>
</comment>
<dbReference type="EMBL" id="JAVIJP010000019">
    <property type="protein sequence ID" value="KAL3638405.1"/>
    <property type="molecule type" value="Genomic_DNA"/>
</dbReference>
<name>A0ABD3D7X8_9LAMI</name>
<dbReference type="Proteomes" id="UP001632038">
    <property type="component" value="Unassembled WGS sequence"/>
</dbReference>
<gene>
    <name evidence="2" type="ORF">CASFOL_017776</name>
</gene>
<keyword evidence="3" id="KW-1185">Reference proteome</keyword>
<accession>A0ABD3D7X8</accession>
<feature type="region of interest" description="Disordered" evidence="1">
    <location>
        <begin position="1"/>
        <end position="42"/>
    </location>
</feature>